<dbReference type="InterPro" id="IPR029069">
    <property type="entry name" value="HotDog_dom_sf"/>
</dbReference>
<dbReference type="Proteomes" id="UP000234585">
    <property type="component" value="Unassembled WGS sequence"/>
</dbReference>
<reference evidence="4 5" key="1">
    <citation type="submission" date="2017-12" db="EMBL/GenBank/DDBJ databases">
        <authorList>
            <consortium name="DOE Joint Genome Institute"/>
            <person name="Haridas S."/>
            <person name="Kjaerbolling I."/>
            <person name="Vesth T.C."/>
            <person name="Frisvad J.C."/>
            <person name="Nybo J.L."/>
            <person name="Theobald S."/>
            <person name="Kuo A."/>
            <person name="Bowyer P."/>
            <person name="Matsuda Y."/>
            <person name="Mondo S."/>
            <person name="Lyhne E.K."/>
            <person name="Kogle M.E."/>
            <person name="Clum A."/>
            <person name="Lipzen A."/>
            <person name="Salamov A."/>
            <person name="Ngan C.Y."/>
            <person name="Daum C."/>
            <person name="Chiniquy J."/>
            <person name="Barry K."/>
            <person name="LaButti K."/>
            <person name="Simmons B.A."/>
            <person name="Magnuson J.K."/>
            <person name="Mortensen U.H."/>
            <person name="Larsen T.O."/>
            <person name="Grigoriev I.V."/>
            <person name="Baker S.E."/>
            <person name="Andersen M.R."/>
            <person name="Nordberg H.P."/>
            <person name="Cantor M.N."/>
            <person name="Hua S.X."/>
        </authorList>
    </citation>
    <scope>NUCLEOTIDE SEQUENCE [LARGE SCALE GENOMIC DNA]</scope>
    <source>
        <strain evidence="4 5">CBS 102.13</strain>
    </source>
</reference>
<organism evidence="4 5">
    <name type="scientific">Aspergillus candidus</name>
    <dbReference type="NCBI Taxonomy" id="41067"/>
    <lineage>
        <taxon>Eukaryota</taxon>
        <taxon>Fungi</taxon>
        <taxon>Dikarya</taxon>
        <taxon>Ascomycota</taxon>
        <taxon>Pezizomycotina</taxon>
        <taxon>Eurotiomycetes</taxon>
        <taxon>Eurotiomycetidae</taxon>
        <taxon>Eurotiales</taxon>
        <taxon>Aspergillaceae</taxon>
        <taxon>Aspergillus</taxon>
        <taxon>Aspergillus subgen. Circumdati</taxon>
    </lineage>
</organism>
<feature type="transmembrane region" description="Helical" evidence="3">
    <location>
        <begin position="6"/>
        <end position="28"/>
    </location>
</feature>
<keyword evidence="5" id="KW-1185">Reference proteome</keyword>
<evidence type="ECO:0008006" key="6">
    <source>
        <dbReference type="Google" id="ProtNLM"/>
    </source>
</evidence>
<keyword evidence="3" id="KW-0472">Membrane</keyword>
<dbReference type="AlphaFoldDB" id="A0A2I2FFQ8"/>
<protein>
    <recommendedName>
        <fullName evidence="6">Thioesterase-like superfamily-domain-containing protein</fullName>
    </recommendedName>
</protein>
<comment type="similarity">
    <text evidence="1">Belongs to the lcsJ thioesterase family.</text>
</comment>
<dbReference type="CDD" id="cd00586">
    <property type="entry name" value="4HBT"/>
    <property type="match status" value="1"/>
</dbReference>
<evidence type="ECO:0000256" key="2">
    <source>
        <dbReference type="SAM" id="MobiDB-lite"/>
    </source>
</evidence>
<feature type="compositionally biased region" description="Acidic residues" evidence="2">
    <location>
        <begin position="297"/>
        <end position="309"/>
    </location>
</feature>
<evidence type="ECO:0000256" key="3">
    <source>
        <dbReference type="SAM" id="Phobius"/>
    </source>
</evidence>
<keyword evidence="3" id="KW-1133">Transmembrane helix</keyword>
<sequence>MMLGDSWLPIILCVLVLAYKNLPFVWHIRFLRTLITRLFLAPTTKLPLHPTHLFLPAIHHTRSPATECDYNLHKSNSTYFTDLDISRGSLSLVLFSRCLSFMPSEANHTAAMILSGVQCVFRKEIKPYQGYEVWTRVMAWDEKWLYLVSHFVERGPGEPREYVLQGGKKDVTVAGLERKKDEGERKKKVFASSVSRYVFKQGRKTVAPEMILLQCGLLPGREDELWDVIEERRKRDVEAAQLNRGWDAVYEAFEEVDVALGSDNSTSLGESRTRHPLPPCQQHTHLRHAVGTKGSVLDEDSPEEDDSESSSEVTGVSAAAALAVGLALEYAV</sequence>
<dbReference type="EMBL" id="KZ559129">
    <property type="protein sequence ID" value="PLB39429.1"/>
    <property type="molecule type" value="Genomic_DNA"/>
</dbReference>
<evidence type="ECO:0000313" key="4">
    <source>
        <dbReference type="EMBL" id="PLB39429.1"/>
    </source>
</evidence>
<dbReference type="PANTHER" id="PTHR12475:SF4">
    <property type="entry name" value="PROTEIN THEM6"/>
    <property type="match status" value="1"/>
</dbReference>
<evidence type="ECO:0000313" key="5">
    <source>
        <dbReference type="Proteomes" id="UP000234585"/>
    </source>
</evidence>
<dbReference type="SUPFAM" id="SSF54637">
    <property type="entry name" value="Thioesterase/thiol ester dehydrase-isomerase"/>
    <property type="match status" value="1"/>
</dbReference>
<proteinExistence type="inferred from homology"/>
<feature type="region of interest" description="Disordered" evidence="2">
    <location>
        <begin position="264"/>
        <end position="315"/>
    </location>
</feature>
<keyword evidence="3" id="KW-0812">Transmembrane</keyword>
<accession>A0A2I2FFQ8</accession>
<dbReference type="OrthoDB" id="265761at2759"/>
<dbReference type="InterPro" id="IPR051490">
    <property type="entry name" value="THEM6_lcsJ_thioesterase"/>
</dbReference>
<name>A0A2I2FFQ8_ASPCN</name>
<dbReference type="GeneID" id="36523411"/>
<gene>
    <name evidence="4" type="ORF">BDW47DRAFT_124428</name>
</gene>
<dbReference type="PANTHER" id="PTHR12475">
    <property type="match status" value="1"/>
</dbReference>
<dbReference type="RefSeq" id="XP_024673441.1">
    <property type="nucleotide sequence ID" value="XM_024816251.1"/>
</dbReference>
<evidence type="ECO:0000256" key="1">
    <source>
        <dbReference type="ARBA" id="ARBA00038476"/>
    </source>
</evidence>